<name>A0AA36DVM5_LACSI</name>
<reference evidence="3" key="1">
    <citation type="submission" date="2023-04" db="EMBL/GenBank/DDBJ databases">
        <authorList>
            <person name="Vijverberg K."/>
            <person name="Xiong W."/>
            <person name="Schranz E."/>
        </authorList>
    </citation>
    <scope>NUCLEOTIDE SEQUENCE</scope>
</reference>
<dbReference type="Proteomes" id="UP001177003">
    <property type="component" value="Chromosome 2"/>
</dbReference>
<dbReference type="EMBL" id="OX465078">
    <property type="protein sequence ID" value="CAI9273148.1"/>
    <property type="molecule type" value="Genomic_DNA"/>
</dbReference>
<accession>A0AA36DVM5</accession>
<keyword evidence="4" id="KW-1185">Reference proteome</keyword>
<evidence type="ECO:0000256" key="1">
    <source>
        <dbReference type="SAM" id="MobiDB-lite"/>
    </source>
</evidence>
<keyword evidence="2" id="KW-0812">Transmembrane</keyword>
<keyword evidence="2" id="KW-0472">Membrane</keyword>
<dbReference type="PANTHER" id="PTHR36789">
    <property type="entry name" value="TRANSMEMBRANE PROTEIN"/>
    <property type="match status" value="1"/>
</dbReference>
<organism evidence="3 4">
    <name type="scientific">Lactuca saligna</name>
    <name type="common">Willowleaf lettuce</name>
    <dbReference type="NCBI Taxonomy" id="75948"/>
    <lineage>
        <taxon>Eukaryota</taxon>
        <taxon>Viridiplantae</taxon>
        <taxon>Streptophyta</taxon>
        <taxon>Embryophyta</taxon>
        <taxon>Tracheophyta</taxon>
        <taxon>Spermatophyta</taxon>
        <taxon>Magnoliopsida</taxon>
        <taxon>eudicotyledons</taxon>
        <taxon>Gunneridae</taxon>
        <taxon>Pentapetalae</taxon>
        <taxon>asterids</taxon>
        <taxon>campanulids</taxon>
        <taxon>Asterales</taxon>
        <taxon>Asteraceae</taxon>
        <taxon>Cichorioideae</taxon>
        <taxon>Cichorieae</taxon>
        <taxon>Lactucinae</taxon>
        <taxon>Lactuca</taxon>
    </lineage>
</organism>
<proteinExistence type="predicted"/>
<keyword evidence="2" id="KW-1133">Transmembrane helix</keyword>
<dbReference type="AlphaFoldDB" id="A0AA36DVM5"/>
<evidence type="ECO:0000313" key="3">
    <source>
        <dbReference type="EMBL" id="CAI9273148.1"/>
    </source>
</evidence>
<feature type="region of interest" description="Disordered" evidence="1">
    <location>
        <begin position="56"/>
        <end position="91"/>
    </location>
</feature>
<sequence>MVNPHFTLNMLGLKSHQISSIQFMNPNRKLETVRRFVFQFLPNDFSSLQLKSRRKNSRGFKVTSSEDSNGNGDGKEDLRKEGGGGGGGDEVPRVNLRWIELLLDPDPDNVVAVGLTGALAWAGVQVLRQLFVATMATLMAGVKYTFMGVFLIFIVVALL</sequence>
<evidence type="ECO:0000313" key="4">
    <source>
        <dbReference type="Proteomes" id="UP001177003"/>
    </source>
</evidence>
<protein>
    <submittedName>
        <fullName evidence="3">Uncharacterized protein</fullName>
    </submittedName>
</protein>
<feature type="transmembrane region" description="Helical" evidence="2">
    <location>
        <begin position="130"/>
        <end position="158"/>
    </location>
</feature>
<gene>
    <name evidence="3" type="ORF">LSALG_LOCUS13312</name>
</gene>
<dbReference type="PANTHER" id="PTHR36789:SF1">
    <property type="entry name" value="TRANSMEMBRANE PROTEIN"/>
    <property type="match status" value="1"/>
</dbReference>
<evidence type="ECO:0000256" key="2">
    <source>
        <dbReference type="SAM" id="Phobius"/>
    </source>
</evidence>
<feature type="compositionally biased region" description="Basic and acidic residues" evidence="1">
    <location>
        <begin position="73"/>
        <end position="82"/>
    </location>
</feature>